<dbReference type="InterPro" id="IPR003339">
    <property type="entry name" value="ABC/ECF_trnsptr_transmembrane"/>
</dbReference>
<feature type="transmembrane region" description="Helical" evidence="6">
    <location>
        <begin position="54"/>
        <end position="72"/>
    </location>
</feature>
<evidence type="ECO:0000256" key="4">
    <source>
        <dbReference type="ARBA" id="ARBA00022989"/>
    </source>
</evidence>
<dbReference type="CDD" id="cd16914">
    <property type="entry name" value="EcfT"/>
    <property type="match status" value="1"/>
</dbReference>
<dbReference type="EMBL" id="CP018335">
    <property type="protein sequence ID" value="APM38199.1"/>
    <property type="molecule type" value="Genomic_DNA"/>
</dbReference>
<proteinExistence type="predicted"/>
<sequence length="260" mass="29995">MNKISNAIYEINKLDELANQKQWINQIHPLIKLLVTVGYIIIIISFDQYDLSKVLVMGVYPITIFILGEISFMESLWRLRIVLPLVCVIGIFNPFYDKTVAFQIGEIEVTAGMISMATLMIKGIYSVLASYLLIVTTTIEKICYALRLLHVPVILITQILLTYRYISVLLSEVNRITQAYSLRAPNQKGIHVKVWGSLMGQLLLRSIDRAGIIYDSMNLRGYDGRFYYYGRKVCNAKNWIYLFFWVSIFLVLKFGMSYLD</sequence>
<keyword evidence="2" id="KW-1003">Cell membrane</keyword>
<dbReference type="NCBIfam" id="TIGR02454">
    <property type="entry name" value="ECF_T_CbiQ"/>
    <property type="match status" value="1"/>
</dbReference>
<evidence type="ECO:0000313" key="7">
    <source>
        <dbReference type="EMBL" id="APM38199.1"/>
    </source>
</evidence>
<evidence type="ECO:0000313" key="8">
    <source>
        <dbReference type="Proteomes" id="UP000184604"/>
    </source>
</evidence>
<dbReference type="PANTHER" id="PTHR34857">
    <property type="entry name" value="SLL0384 PROTEIN"/>
    <property type="match status" value="1"/>
</dbReference>
<gene>
    <name evidence="7" type="ORF">BS101_05310</name>
</gene>
<feature type="transmembrane region" description="Helical" evidence="6">
    <location>
        <begin position="116"/>
        <end position="136"/>
    </location>
</feature>
<dbReference type="AlphaFoldDB" id="A0A1L5F5A9"/>
<reference evidence="7 8" key="1">
    <citation type="submission" date="2016-12" db="EMBL/GenBank/DDBJ databases">
        <title>Complete genome sequence of Clostridium kluyveri JZZ isolated from the pit mud of a Chinese flavor liquor-making factory.</title>
        <authorList>
            <person name="Wang Y."/>
        </authorList>
    </citation>
    <scope>NUCLEOTIDE SEQUENCE [LARGE SCALE GENOMIC DNA]</scope>
    <source>
        <strain evidence="7 8">JZZ</strain>
    </source>
</reference>
<protein>
    <submittedName>
        <fullName evidence="7">Cobalt ECF transporter T component CbiQ</fullName>
    </submittedName>
</protein>
<dbReference type="OrthoDB" id="8585740at2"/>
<dbReference type="GO" id="GO:0006824">
    <property type="term" value="P:cobalt ion transport"/>
    <property type="evidence" value="ECO:0007669"/>
    <property type="project" value="InterPro"/>
</dbReference>
<organism evidence="7 8">
    <name type="scientific">Clostridium kluyveri</name>
    <dbReference type="NCBI Taxonomy" id="1534"/>
    <lineage>
        <taxon>Bacteria</taxon>
        <taxon>Bacillati</taxon>
        <taxon>Bacillota</taxon>
        <taxon>Clostridia</taxon>
        <taxon>Eubacteriales</taxon>
        <taxon>Clostridiaceae</taxon>
        <taxon>Clostridium</taxon>
    </lineage>
</organism>
<comment type="subcellular location">
    <subcellularLocation>
        <location evidence="1">Cell membrane</location>
        <topology evidence="1">Multi-pass membrane protein</topology>
    </subcellularLocation>
</comment>
<accession>A0A1L5F5A9</accession>
<keyword evidence="4 6" id="KW-1133">Transmembrane helix</keyword>
<feature type="transmembrane region" description="Helical" evidence="6">
    <location>
        <begin position="79"/>
        <end position="96"/>
    </location>
</feature>
<dbReference type="PANTHER" id="PTHR34857:SF2">
    <property type="entry name" value="SLL0384 PROTEIN"/>
    <property type="match status" value="1"/>
</dbReference>
<dbReference type="Proteomes" id="UP000184604">
    <property type="component" value="Chromosome"/>
</dbReference>
<name>A0A1L5F5A9_CLOKL</name>
<evidence type="ECO:0000256" key="1">
    <source>
        <dbReference type="ARBA" id="ARBA00004651"/>
    </source>
</evidence>
<dbReference type="GO" id="GO:0043190">
    <property type="term" value="C:ATP-binding cassette (ABC) transporter complex"/>
    <property type="evidence" value="ECO:0007669"/>
    <property type="project" value="InterPro"/>
</dbReference>
<dbReference type="InterPro" id="IPR012809">
    <property type="entry name" value="ECF_CbiQ"/>
</dbReference>
<dbReference type="RefSeq" id="WP_073537882.1">
    <property type="nucleotide sequence ID" value="NZ_CP018335.1"/>
</dbReference>
<evidence type="ECO:0000256" key="3">
    <source>
        <dbReference type="ARBA" id="ARBA00022692"/>
    </source>
</evidence>
<evidence type="ECO:0000256" key="2">
    <source>
        <dbReference type="ARBA" id="ARBA00022475"/>
    </source>
</evidence>
<dbReference type="InterPro" id="IPR051611">
    <property type="entry name" value="ECF_transporter_component"/>
</dbReference>
<keyword evidence="5 6" id="KW-0472">Membrane</keyword>
<dbReference type="Pfam" id="PF02361">
    <property type="entry name" value="CbiQ"/>
    <property type="match status" value="1"/>
</dbReference>
<keyword evidence="3 6" id="KW-0812">Transmembrane</keyword>
<feature type="transmembrane region" description="Helical" evidence="6">
    <location>
        <begin position="239"/>
        <end position="259"/>
    </location>
</feature>
<feature type="transmembrane region" description="Helical" evidence="6">
    <location>
        <begin position="30"/>
        <end position="48"/>
    </location>
</feature>
<evidence type="ECO:0000256" key="5">
    <source>
        <dbReference type="ARBA" id="ARBA00023136"/>
    </source>
</evidence>
<evidence type="ECO:0000256" key="6">
    <source>
        <dbReference type="SAM" id="Phobius"/>
    </source>
</evidence>